<comment type="catalytic activity">
    <reaction evidence="7 8">
        <text>guanosine(966) in 16S rRNA + S-adenosyl-L-methionine = N(2)-methylguanosine(966) in 16S rRNA + S-adenosyl-L-homocysteine + H(+)</text>
        <dbReference type="Rhea" id="RHEA:23548"/>
        <dbReference type="Rhea" id="RHEA-COMP:10211"/>
        <dbReference type="Rhea" id="RHEA-COMP:10212"/>
        <dbReference type="ChEBI" id="CHEBI:15378"/>
        <dbReference type="ChEBI" id="CHEBI:57856"/>
        <dbReference type="ChEBI" id="CHEBI:59789"/>
        <dbReference type="ChEBI" id="CHEBI:74269"/>
        <dbReference type="ChEBI" id="CHEBI:74481"/>
        <dbReference type="EC" id="2.1.1.171"/>
    </reaction>
</comment>
<dbReference type="AlphaFoldDB" id="A0A0W0SPH5"/>
<dbReference type="PANTHER" id="PTHR43542:SF1">
    <property type="entry name" value="METHYLTRANSFERASE"/>
    <property type="match status" value="1"/>
</dbReference>
<dbReference type="OrthoDB" id="9803017at2"/>
<protein>
    <recommendedName>
        <fullName evidence="4 8">Ribosomal RNA small subunit methyltransferase D</fullName>
        <ecNumber evidence="3 8">2.1.1.171</ecNumber>
    </recommendedName>
</protein>
<evidence type="ECO:0000256" key="4">
    <source>
        <dbReference type="ARBA" id="ARBA00013682"/>
    </source>
</evidence>
<comment type="caution">
    <text evidence="9">The sequence shown here is derived from an EMBL/GenBank/DDBJ whole genome shotgun (WGS) entry which is preliminary data.</text>
</comment>
<evidence type="ECO:0000256" key="6">
    <source>
        <dbReference type="ARBA" id="ARBA00022679"/>
    </source>
</evidence>
<name>A0A0W0SPH5_9GAMM</name>
<evidence type="ECO:0000313" key="10">
    <source>
        <dbReference type="Proteomes" id="UP000054742"/>
    </source>
</evidence>
<dbReference type="GO" id="GO:0003676">
    <property type="term" value="F:nucleic acid binding"/>
    <property type="evidence" value="ECO:0007669"/>
    <property type="project" value="InterPro"/>
</dbReference>
<dbReference type="PIRSF" id="PIRSF004553">
    <property type="entry name" value="CHP00095"/>
    <property type="match status" value="1"/>
</dbReference>
<evidence type="ECO:0000313" key="9">
    <source>
        <dbReference type="EMBL" id="KTC85198.1"/>
    </source>
</evidence>
<organism evidence="9 10">
    <name type="scientific">Legionella brunensis</name>
    <dbReference type="NCBI Taxonomy" id="29422"/>
    <lineage>
        <taxon>Bacteria</taxon>
        <taxon>Pseudomonadati</taxon>
        <taxon>Pseudomonadota</taxon>
        <taxon>Gammaproteobacteria</taxon>
        <taxon>Legionellales</taxon>
        <taxon>Legionellaceae</taxon>
        <taxon>Legionella</taxon>
    </lineage>
</organism>
<dbReference type="CDD" id="cd02440">
    <property type="entry name" value="AdoMet_MTases"/>
    <property type="match status" value="1"/>
</dbReference>
<evidence type="ECO:0000256" key="5">
    <source>
        <dbReference type="ARBA" id="ARBA00022603"/>
    </source>
</evidence>
<dbReference type="PROSITE" id="PS00092">
    <property type="entry name" value="N6_MTASE"/>
    <property type="match status" value="1"/>
</dbReference>
<evidence type="ECO:0000256" key="3">
    <source>
        <dbReference type="ARBA" id="ARBA00012141"/>
    </source>
</evidence>
<dbReference type="PATRIC" id="fig|29422.6.peg.1046"/>
<keyword evidence="6 8" id="KW-0808">Transferase</keyword>
<keyword evidence="10" id="KW-1185">Reference proteome</keyword>
<dbReference type="NCBIfam" id="TIGR00095">
    <property type="entry name" value="16S rRNA (guanine(966)-N(2))-methyltransferase RsmD"/>
    <property type="match status" value="1"/>
</dbReference>
<dbReference type="SUPFAM" id="SSF53335">
    <property type="entry name" value="S-adenosyl-L-methionine-dependent methyltransferases"/>
    <property type="match status" value="1"/>
</dbReference>
<dbReference type="Gene3D" id="3.40.50.150">
    <property type="entry name" value="Vaccinia Virus protein VP39"/>
    <property type="match status" value="1"/>
</dbReference>
<sequence>MKQTVRIIGGRYRGKKISFPDIEGLRPTSDRVKETLFNWLMHDIRGARCLDAFAGSGALGLEAYSRGADRVVLVESSPKVYSNLKQIVATFDSSTLTVVQCDAQEYILESPECFDIIFLDPPFAKNYLPRCLDILSRSNLLASGGLVYIESPDKLQLDPVFWNEKKSKQAGQVIYGLYEKN</sequence>
<keyword evidence="8" id="KW-0949">S-adenosyl-L-methionine</keyword>
<accession>A0A0W0SPH5</accession>
<evidence type="ECO:0000256" key="7">
    <source>
        <dbReference type="ARBA" id="ARBA00048326"/>
    </source>
</evidence>
<keyword evidence="8" id="KW-0698">rRNA processing</keyword>
<comment type="function">
    <text evidence="1 8">Specifically methylates the guanine in position 966 of 16S rRNA in the assembled 30S particle.</text>
</comment>
<dbReference type="InterPro" id="IPR002052">
    <property type="entry name" value="DNA_methylase_N6_adenine_CS"/>
</dbReference>
<evidence type="ECO:0000256" key="1">
    <source>
        <dbReference type="ARBA" id="ARBA00002649"/>
    </source>
</evidence>
<dbReference type="EC" id="2.1.1.171" evidence="3 8"/>
<evidence type="ECO:0000256" key="2">
    <source>
        <dbReference type="ARBA" id="ARBA00005269"/>
    </source>
</evidence>
<dbReference type="Proteomes" id="UP000054742">
    <property type="component" value="Unassembled WGS sequence"/>
</dbReference>
<dbReference type="GO" id="GO:0052913">
    <property type="term" value="F:16S rRNA (guanine(966)-N(2))-methyltransferase activity"/>
    <property type="evidence" value="ECO:0007669"/>
    <property type="project" value="UniProtKB-EC"/>
</dbReference>
<proteinExistence type="inferred from homology"/>
<dbReference type="EMBL" id="LNXV01000007">
    <property type="protein sequence ID" value="KTC85198.1"/>
    <property type="molecule type" value="Genomic_DNA"/>
</dbReference>
<reference evidence="9 10" key="1">
    <citation type="submission" date="2015-11" db="EMBL/GenBank/DDBJ databases">
        <title>Genomic analysis of 38 Legionella species identifies large and diverse effector repertoires.</title>
        <authorList>
            <person name="Burstein D."/>
            <person name="Amaro F."/>
            <person name="Zusman T."/>
            <person name="Lifshitz Z."/>
            <person name="Cohen O."/>
            <person name="Gilbert J.A."/>
            <person name="Pupko T."/>
            <person name="Shuman H.A."/>
            <person name="Segal G."/>
        </authorList>
    </citation>
    <scope>NUCLEOTIDE SEQUENCE [LARGE SCALE GENOMIC DNA]</scope>
    <source>
        <strain evidence="9 10">ATCC 43878</strain>
    </source>
</reference>
<dbReference type="InterPro" id="IPR029063">
    <property type="entry name" value="SAM-dependent_MTases_sf"/>
</dbReference>
<evidence type="ECO:0000256" key="8">
    <source>
        <dbReference type="PIRNR" id="PIRNR004553"/>
    </source>
</evidence>
<comment type="similarity">
    <text evidence="2 8">Belongs to the methyltransferase superfamily. RsmD family.</text>
</comment>
<dbReference type="InterPro" id="IPR004398">
    <property type="entry name" value="RNA_MeTrfase_RsmD"/>
</dbReference>
<dbReference type="STRING" id="29422.Lbru_0994"/>
<gene>
    <name evidence="9" type="primary">yhhF</name>
    <name evidence="9" type="ORF">Lbru_0994</name>
</gene>
<dbReference type="Pfam" id="PF03602">
    <property type="entry name" value="Cons_hypoth95"/>
    <property type="match status" value="1"/>
</dbReference>
<dbReference type="PANTHER" id="PTHR43542">
    <property type="entry name" value="METHYLTRANSFERASE"/>
    <property type="match status" value="1"/>
</dbReference>
<dbReference type="RefSeq" id="WP_058441086.1">
    <property type="nucleotide sequence ID" value="NZ_CAAAHU010000009.1"/>
</dbReference>
<keyword evidence="5 8" id="KW-0489">Methyltransferase</keyword>